<evidence type="ECO:0000256" key="1">
    <source>
        <dbReference type="ARBA" id="ARBA00022723"/>
    </source>
</evidence>
<feature type="compositionally biased region" description="Pro residues" evidence="5">
    <location>
        <begin position="85"/>
        <end position="96"/>
    </location>
</feature>
<dbReference type="PANTHER" id="PTHR13173">
    <property type="entry name" value="WW DOMAIN BINDING PROTEIN 4"/>
    <property type="match status" value="1"/>
</dbReference>
<evidence type="ECO:0000256" key="4">
    <source>
        <dbReference type="SAM" id="Coils"/>
    </source>
</evidence>
<dbReference type="AlphaFoldDB" id="A0A8K1C605"/>
<keyword evidence="3" id="KW-0862">Zinc</keyword>
<reference evidence="7" key="1">
    <citation type="submission" date="2019-03" db="EMBL/GenBank/DDBJ databases">
        <title>Long read genome sequence of the mycoparasitic Pythium oligandrum ATCC 38472 isolated from sugarbeet rhizosphere.</title>
        <authorList>
            <person name="Gaulin E."/>
        </authorList>
    </citation>
    <scope>NUCLEOTIDE SEQUENCE</scope>
    <source>
        <strain evidence="7">ATCC 38472_TT</strain>
    </source>
</reference>
<dbReference type="Pfam" id="PF06220">
    <property type="entry name" value="zf-U1"/>
    <property type="match status" value="1"/>
</dbReference>
<keyword evidence="1" id="KW-0479">Metal-binding</keyword>
<comment type="caution">
    <text evidence="7">The sequence shown here is derived from an EMBL/GenBank/DDBJ whole genome shotgun (WGS) entry which is preliminary data.</text>
</comment>
<dbReference type="EMBL" id="SPLM01000144">
    <property type="protein sequence ID" value="TMW57094.1"/>
    <property type="molecule type" value="Genomic_DNA"/>
</dbReference>
<organism evidence="7 8">
    <name type="scientific">Pythium oligandrum</name>
    <name type="common">Mycoparasitic fungus</name>
    <dbReference type="NCBI Taxonomy" id="41045"/>
    <lineage>
        <taxon>Eukaryota</taxon>
        <taxon>Sar</taxon>
        <taxon>Stramenopiles</taxon>
        <taxon>Oomycota</taxon>
        <taxon>Peronosporomycetes</taxon>
        <taxon>Pythiales</taxon>
        <taxon>Pythiaceae</taxon>
        <taxon>Pythium</taxon>
    </lineage>
</organism>
<keyword evidence="2" id="KW-0863">Zinc-finger</keyword>
<keyword evidence="4" id="KW-0175">Coiled coil</keyword>
<sequence length="380" mass="43016">MTDYWVSKERHYCRYCNAWMQGDKNSIRHHEQSGRHKGMVEAELKKKRKEKSNAVHAERDLQQQLREIEQAAQARFAQDMASSGAPPPPPPRPGRPAPGLAGPRSKGDGQGRDYDPSRHAHAPEEETIEPPKQDDRGIYMVRGSVYLEGKRHEEQLVVGSACQIWVEEADEWLDALIEKAVVHRVPNTELTFRRFSITYMSPMANAPVTETELLADRLRIRLPDVMTIEDAERMIQKVESGEAETIEEAHIPVDETTGMGEWSTVVIHEIDESEEAVAQRQAEAELAEAKQAEEEKRREALEDFSGQGDDALGAFNPWGGSYKGIELDAESASSRKAREEEIMIQTDGDVGFKKRKTNDSTGSQDKKKKKQRRIRTEDDD</sequence>
<dbReference type="Proteomes" id="UP000794436">
    <property type="component" value="Unassembled WGS sequence"/>
</dbReference>
<name>A0A8K1C605_PYTOL</name>
<feature type="domain" description="U1-C C2H2-type zinc finger" evidence="6">
    <location>
        <begin position="10"/>
        <end position="41"/>
    </location>
</feature>
<accession>A0A8K1C605</accession>
<feature type="coiled-coil region" evidence="4">
    <location>
        <begin position="47"/>
        <end position="74"/>
    </location>
</feature>
<evidence type="ECO:0000256" key="2">
    <source>
        <dbReference type="ARBA" id="ARBA00022771"/>
    </source>
</evidence>
<evidence type="ECO:0000256" key="3">
    <source>
        <dbReference type="ARBA" id="ARBA00022833"/>
    </source>
</evidence>
<dbReference type="GO" id="GO:0071011">
    <property type="term" value="C:precatalytic spliceosome"/>
    <property type="evidence" value="ECO:0007669"/>
    <property type="project" value="TreeGrafter"/>
</dbReference>
<dbReference type="InterPro" id="IPR040023">
    <property type="entry name" value="WBP4"/>
</dbReference>
<evidence type="ECO:0000313" key="7">
    <source>
        <dbReference type="EMBL" id="TMW57094.1"/>
    </source>
</evidence>
<evidence type="ECO:0000256" key="5">
    <source>
        <dbReference type="SAM" id="MobiDB-lite"/>
    </source>
</evidence>
<feature type="region of interest" description="Disordered" evidence="5">
    <location>
        <begin position="284"/>
        <end position="380"/>
    </location>
</feature>
<evidence type="ECO:0000313" key="8">
    <source>
        <dbReference type="Proteomes" id="UP000794436"/>
    </source>
</evidence>
<feature type="compositionally biased region" description="Basic and acidic residues" evidence="5">
    <location>
        <begin position="287"/>
        <end position="301"/>
    </location>
</feature>
<dbReference type="GO" id="GO:0000398">
    <property type="term" value="P:mRNA splicing, via spliceosome"/>
    <property type="evidence" value="ECO:0007669"/>
    <property type="project" value="InterPro"/>
</dbReference>
<dbReference type="PANTHER" id="PTHR13173:SF10">
    <property type="entry name" value="WW DOMAIN-BINDING PROTEIN 4"/>
    <property type="match status" value="1"/>
</dbReference>
<protein>
    <recommendedName>
        <fullName evidence="6">U1-C C2H2-type zinc finger domain-containing protein</fullName>
    </recommendedName>
</protein>
<keyword evidence="8" id="KW-1185">Reference proteome</keyword>
<dbReference type="InterPro" id="IPR013085">
    <property type="entry name" value="U1-CZ_Znf_C2H2"/>
</dbReference>
<dbReference type="OrthoDB" id="191651at2759"/>
<evidence type="ECO:0000259" key="6">
    <source>
        <dbReference type="Pfam" id="PF06220"/>
    </source>
</evidence>
<proteinExistence type="predicted"/>
<feature type="compositionally biased region" description="Basic and acidic residues" evidence="5">
    <location>
        <begin position="105"/>
        <end position="135"/>
    </location>
</feature>
<dbReference type="GO" id="GO:0003723">
    <property type="term" value="F:RNA binding"/>
    <property type="evidence" value="ECO:0007669"/>
    <property type="project" value="TreeGrafter"/>
</dbReference>
<dbReference type="GO" id="GO:0008270">
    <property type="term" value="F:zinc ion binding"/>
    <property type="evidence" value="ECO:0007669"/>
    <property type="project" value="UniProtKB-KW"/>
</dbReference>
<feature type="region of interest" description="Disordered" evidence="5">
    <location>
        <begin position="74"/>
        <end position="135"/>
    </location>
</feature>
<gene>
    <name evidence="7" type="ORF">Poli38472_003019</name>
</gene>